<name>A0A0F9KQ97_9ZZZZ</name>
<reference evidence="2" key="1">
    <citation type="journal article" date="2015" name="Nature">
        <title>Complex archaea that bridge the gap between prokaryotes and eukaryotes.</title>
        <authorList>
            <person name="Spang A."/>
            <person name="Saw J.H."/>
            <person name="Jorgensen S.L."/>
            <person name="Zaremba-Niedzwiedzka K."/>
            <person name="Martijn J."/>
            <person name="Lind A.E."/>
            <person name="van Eijk R."/>
            <person name="Schleper C."/>
            <person name="Guy L."/>
            <person name="Ettema T.J."/>
        </authorList>
    </citation>
    <scope>NUCLEOTIDE SEQUENCE</scope>
</reference>
<feature type="non-terminal residue" evidence="2">
    <location>
        <position position="1"/>
    </location>
</feature>
<protein>
    <submittedName>
        <fullName evidence="2">Uncharacterized protein</fullName>
    </submittedName>
</protein>
<feature type="non-terminal residue" evidence="2">
    <location>
        <position position="1621"/>
    </location>
</feature>
<organism evidence="2">
    <name type="scientific">marine sediment metagenome</name>
    <dbReference type="NCBI Taxonomy" id="412755"/>
    <lineage>
        <taxon>unclassified sequences</taxon>
        <taxon>metagenomes</taxon>
        <taxon>ecological metagenomes</taxon>
    </lineage>
</organism>
<comment type="caution">
    <text evidence="2">The sequence shown here is derived from an EMBL/GenBank/DDBJ whole genome shotgun (WGS) entry which is preliminary data.</text>
</comment>
<evidence type="ECO:0000256" key="1">
    <source>
        <dbReference type="SAM" id="MobiDB-lite"/>
    </source>
</evidence>
<feature type="region of interest" description="Disordered" evidence="1">
    <location>
        <begin position="172"/>
        <end position="193"/>
    </location>
</feature>
<sequence length="1621" mass="185340">PENIFDTNFNPAFTTSLGDNLESVALEYEEKGFVISPYNQGIDTSGFAVPTQSTVLEGGDFEFDRPSNAYPPGHPEYDDPRPGYPGAYGDFGDPLGNIGDSGGTYSVIEPGYNWWGESYTSPTYNPTGVIGNDEFWQSGGTLLNAVQGGTPEYIYSYQSYGGQSANSFGVMRPEGPSTDTEQWTSTGSGSPPHAQWLDEVWDSDYNGRIEGSEANTDGAYIATNVIGYKDKWDFTNPILSDSIVSQIKVYAYTDNKHCPIEVTADFNDGGDPFIRTLDPEPAGYGWKSFTISNLAKGQNAINTFELMVEKKAPAPEDMDYWLETLRVDAVYIEVWIKMLLLPDAAVDFAAYSFPAYHGYRVSDVTVQVLAKSNGVGNGILDVYRYFGGWSAPISSYIAYGGAGDYTLYTFTFYEWANYISDPSDLRVYLHWYSASSESLVIDTVNIICTYRPTIYYQQFEVKWDIPMDVAIIDQLEYRFSQICPEPRLINLQIYSGGYGTIASNQDNNNGWIEGSLPLTSSHIQNGDEIWVRFNSIDYIDYNDFQLYLDQLGVRYYLGDRYIYNEEIISLNEDWARNGTVEEVVEEGISDDPFFGRNNYRYTLGKGNSLITPMFGRDNASAFTDISLTDVDFDFEVYFEDGYTSQFMLENDDIEGADVDKYDHTILTDPEASGYYSQSRFRNSAIDDIQIPLITPIELDFGSITAEEFSDLKLEIALDLDIDLANRINDSDWSFRFRLVYYNYTSVSWEDFKGLLQAKNKGGEFTFVWNSTERDFIEQLQDPRANYFIPITNENNLVIRNPILIDFIDEDMFSNGLMKLALISYILPSNFSIEDRPTYNYLVYERADPLIPINISQQVNVLECILLGESQQMMYPESSIHMNLPLNGNFRADLDIIEDLGDIVAVQGTYKNSESIVYEFPIYSYWITSNNELAFNSPMKYQFTNVSIEYIPQLPLIFNPTNGYWYLPNSTVHDQDMFVEPFFVSALYVNNSYYGTYVHPDIVVNYTIGSNSYGTFVEFTESVHTDSLVRGAVHFGKVNSTYLYRIFLADDLLYKYNVLNEDSEVIGGTLKLDLNVGFKDVLYSELSQVYVDSEKYQLSVNVSRLDTKTNELRLIGQTSVDLDSSLLGFHNYQLDIALEDEFFISGGKKIFRETLAHGNNYDLFVSVESSIYDCIVDGNLFKGVFAQELIRASFMLDVGEPQLISNGTQVETPYIPISQEGVPLTKRRSGLYQFNSLDYSSDFTVDALYTDTNALFESSSDYTFNSELNRITLIGDYRDYSGKLFANITYKTFEWNTDFISTLEPITFTFEKDYVQDITKYLEFIIGYNEIPGYDLKKIDLVTGRVVLSDEKKSPALLNIYLYNFIDDTWDLFEFVVYDDYSGRNSFSYVVDRNFITFEQYFNKTGLGTEEFQLKAIFTIEEDFGEAFISSIGFDIASIASNIYFNTPNTEHTINPTVEFDIDLTKYYTNPEIYLEQITVDLYYNSELEFDSAFLFSEYLLLQEQHNFYIRNEYLEFELFELQDDMLSLSRKELEHLIYYDIENDKYFLKAKIEYDWECIIEMNLGSNSKLEILAKLNLVKYDLSASYTFYETTRISAQETDIPFQLAAINAPNYIESPQGV</sequence>
<gene>
    <name evidence="2" type="ORF">LCGC14_1302910</name>
</gene>
<evidence type="ECO:0000313" key="2">
    <source>
        <dbReference type="EMBL" id="KKM84073.1"/>
    </source>
</evidence>
<feature type="compositionally biased region" description="Polar residues" evidence="1">
    <location>
        <begin position="177"/>
        <end position="189"/>
    </location>
</feature>
<dbReference type="EMBL" id="LAZR01007619">
    <property type="protein sequence ID" value="KKM84073.1"/>
    <property type="molecule type" value="Genomic_DNA"/>
</dbReference>
<accession>A0A0F9KQ97</accession>
<proteinExistence type="predicted"/>